<sequence length="142" mass="16172">LDVISPCVTFNNHESSTKSYKYAKDHELPLHELDFVPSFEPIELAGDFDPGAVREVKLHDGSIIRLRKTDRDYDPTSKAGAMQLLLDAESQQEFLTGLLFYDQSRRNFVDQLNVIDEPLATLPLSRTRPSKEAFDQVMKSLM</sequence>
<gene>
    <name evidence="1" type="ORF">FJZ00_12745</name>
</gene>
<feature type="non-terminal residue" evidence="1">
    <location>
        <position position="1"/>
    </location>
</feature>
<dbReference type="AlphaFoldDB" id="A0A937X8E3"/>
<proteinExistence type="predicted"/>
<organism evidence="1 2">
    <name type="scientific">Candidatus Tanganyikabacteria bacterium</name>
    <dbReference type="NCBI Taxonomy" id="2961651"/>
    <lineage>
        <taxon>Bacteria</taxon>
        <taxon>Bacillati</taxon>
        <taxon>Candidatus Sericytochromatia</taxon>
        <taxon>Candidatus Tanganyikabacteria</taxon>
    </lineage>
</organism>
<comment type="caution">
    <text evidence="1">The sequence shown here is derived from an EMBL/GenBank/DDBJ whole genome shotgun (WGS) entry which is preliminary data.</text>
</comment>
<dbReference type="Proteomes" id="UP000703893">
    <property type="component" value="Unassembled WGS sequence"/>
</dbReference>
<reference evidence="1 2" key="1">
    <citation type="submission" date="2019-03" db="EMBL/GenBank/DDBJ databases">
        <title>Lake Tanganyika Metagenome-Assembled Genomes (MAGs).</title>
        <authorList>
            <person name="Tran P."/>
        </authorList>
    </citation>
    <scope>NUCLEOTIDE SEQUENCE [LARGE SCALE GENOMIC DNA]</scope>
    <source>
        <strain evidence="1">K_DeepCast_65m_m2_236</strain>
    </source>
</reference>
<protein>
    <submittedName>
        <fullName evidence="1">2-oxoacid:ferredoxin oxidoreductase subunit beta</fullName>
    </submittedName>
</protein>
<evidence type="ECO:0000313" key="2">
    <source>
        <dbReference type="Proteomes" id="UP000703893"/>
    </source>
</evidence>
<evidence type="ECO:0000313" key="1">
    <source>
        <dbReference type="EMBL" id="MBM3276015.1"/>
    </source>
</evidence>
<dbReference type="EMBL" id="VGJX01000821">
    <property type="protein sequence ID" value="MBM3276015.1"/>
    <property type="molecule type" value="Genomic_DNA"/>
</dbReference>
<accession>A0A937X8E3</accession>
<name>A0A937X8E3_9BACT</name>